<evidence type="ECO:0000256" key="6">
    <source>
        <dbReference type="SAM" id="Phobius"/>
    </source>
</evidence>
<comment type="subcellular location">
    <subcellularLocation>
        <location evidence="1">Cell membrane</location>
        <topology evidence="1">Multi-pass membrane protein</topology>
    </subcellularLocation>
</comment>
<organism evidence="11 12">
    <name type="scientific">Desulforamulus profundi</name>
    <dbReference type="NCBI Taxonomy" id="1383067"/>
    <lineage>
        <taxon>Bacteria</taxon>
        <taxon>Bacillati</taxon>
        <taxon>Bacillota</taxon>
        <taxon>Clostridia</taxon>
        <taxon>Eubacteriales</taxon>
        <taxon>Peptococcaceae</taxon>
        <taxon>Desulforamulus</taxon>
    </lineage>
</organism>
<feature type="transmembrane region" description="Helical" evidence="6">
    <location>
        <begin position="229"/>
        <end position="249"/>
    </location>
</feature>
<dbReference type="RefSeq" id="WP_238472668.1">
    <property type="nucleotide sequence ID" value="NZ_AWQQ01000005.1"/>
</dbReference>
<gene>
    <name evidence="11" type="ORF">P378_00460</name>
</gene>
<keyword evidence="2" id="KW-1003">Cell membrane</keyword>
<dbReference type="Gene3D" id="3.60.15.10">
    <property type="entry name" value="Ribonuclease Z/Hydroxyacylglutathione hydrolase-like"/>
    <property type="match status" value="1"/>
</dbReference>
<dbReference type="InterPro" id="IPR025405">
    <property type="entry name" value="DUF4131"/>
</dbReference>
<evidence type="ECO:0000259" key="9">
    <source>
        <dbReference type="Pfam" id="PF03772"/>
    </source>
</evidence>
<dbReference type="GO" id="GO:0030420">
    <property type="term" value="P:establishment of competence for transformation"/>
    <property type="evidence" value="ECO:0007669"/>
    <property type="project" value="InterPro"/>
</dbReference>
<dbReference type="Pfam" id="PF00753">
    <property type="entry name" value="Lactamase_B"/>
    <property type="match status" value="1"/>
</dbReference>
<feature type="chain" id="PRO_5013310721" evidence="7">
    <location>
        <begin position="24"/>
        <end position="692"/>
    </location>
</feature>
<dbReference type="Pfam" id="PF03772">
    <property type="entry name" value="Competence"/>
    <property type="match status" value="1"/>
</dbReference>
<dbReference type="GO" id="GO:0005886">
    <property type="term" value="C:plasma membrane"/>
    <property type="evidence" value="ECO:0007669"/>
    <property type="project" value="UniProtKB-SubCell"/>
</dbReference>
<dbReference type="EMBL" id="AWQQ01000005">
    <property type="protein sequence ID" value="PHJ39911.1"/>
    <property type="molecule type" value="Genomic_DNA"/>
</dbReference>
<keyword evidence="12" id="KW-1185">Reference proteome</keyword>
<keyword evidence="4 6" id="KW-1133">Transmembrane helix</keyword>
<feature type="domain" description="DUF4131" evidence="10">
    <location>
        <begin position="4"/>
        <end position="132"/>
    </location>
</feature>
<proteinExistence type="predicted"/>
<reference evidence="11 12" key="1">
    <citation type="submission" date="2013-09" db="EMBL/GenBank/DDBJ databases">
        <title>Biodegradation of hydrocarbons in the deep terrestrial subsurface : characterization of a microbial consortium composed of two Desulfotomaculum species originating from a deep geological formation.</title>
        <authorList>
            <person name="Aullo T."/>
            <person name="Berlendis S."/>
            <person name="Lascourreges J.-F."/>
            <person name="Dessort D."/>
            <person name="Saint-Laurent S."/>
            <person name="Schraauwers B."/>
            <person name="Mas J."/>
            <person name="Magot M."/>
            <person name="Ranchou-Peyruse A."/>
        </authorList>
    </citation>
    <scope>NUCLEOTIDE SEQUENCE [LARGE SCALE GENOMIC DNA]</scope>
    <source>
        <strain evidence="11 12">Bs107</strain>
    </source>
</reference>
<accession>A0A2C6L4K9</accession>
<dbReference type="SUPFAM" id="SSF56281">
    <property type="entry name" value="Metallo-hydrolase/oxidoreductase"/>
    <property type="match status" value="1"/>
</dbReference>
<dbReference type="Pfam" id="PF13567">
    <property type="entry name" value="DUF4131"/>
    <property type="match status" value="1"/>
</dbReference>
<dbReference type="Proteomes" id="UP000222564">
    <property type="component" value="Unassembled WGS sequence"/>
</dbReference>
<dbReference type="PANTHER" id="PTHR30619:SF1">
    <property type="entry name" value="RECOMBINATION PROTEIN 2"/>
    <property type="match status" value="1"/>
</dbReference>
<evidence type="ECO:0000259" key="8">
    <source>
        <dbReference type="Pfam" id="PF00753"/>
    </source>
</evidence>
<feature type="domain" description="Metallo-beta-lactamase" evidence="8">
    <location>
        <begin position="490"/>
        <end position="576"/>
    </location>
</feature>
<dbReference type="InterPro" id="IPR001279">
    <property type="entry name" value="Metallo-B-lactamas"/>
</dbReference>
<feature type="domain" description="ComEC/Rec2-related protein" evidence="9">
    <location>
        <begin position="174"/>
        <end position="436"/>
    </location>
</feature>
<dbReference type="InterPro" id="IPR004477">
    <property type="entry name" value="ComEC_N"/>
</dbReference>
<dbReference type="InterPro" id="IPR035681">
    <property type="entry name" value="ComA-like_MBL"/>
</dbReference>
<dbReference type="NCBIfam" id="TIGR00360">
    <property type="entry name" value="ComEC_N-term"/>
    <property type="match status" value="1"/>
</dbReference>
<feature type="transmembrane region" description="Helical" evidence="6">
    <location>
        <begin position="292"/>
        <end position="310"/>
    </location>
</feature>
<evidence type="ECO:0000256" key="5">
    <source>
        <dbReference type="ARBA" id="ARBA00023136"/>
    </source>
</evidence>
<dbReference type="AlphaFoldDB" id="A0A2C6L4K9"/>
<dbReference type="InterPro" id="IPR052159">
    <property type="entry name" value="Competence_DNA_uptake"/>
</dbReference>
<dbReference type="PANTHER" id="PTHR30619">
    <property type="entry name" value="DNA INTERNALIZATION/COMPETENCE PROTEIN COMEC/REC2"/>
    <property type="match status" value="1"/>
</dbReference>
<evidence type="ECO:0000256" key="1">
    <source>
        <dbReference type="ARBA" id="ARBA00004651"/>
    </source>
</evidence>
<dbReference type="CDD" id="cd07731">
    <property type="entry name" value="ComA-like_MBL-fold"/>
    <property type="match status" value="1"/>
</dbReference>
<feature type="signal peptide" evidence="7">
    <location>
        <begin position="1"/>
        <end position="23"/>
    </location>
</feature>
<evidence type="ECO:0000256" key="2">
    <source>
        <dbReference type="ARBA" id="ARBA00022475"/>
    </source>
</evidence>
<protein>
    <submittedName>
        <fullName evidence="11">Competence protein ComEC</fullName>
    </submittedName>
</protein>
<name>A0A2C6L4K9_9FIRM</name>
<feature type="transmembrane region" description="Helical" evidence="6">
    <location>
        <begin position="322"/>
        <end position="344"/>
    </location>
</feature>
<feature type="transmembrane region" description="Helical" evidence="6">
    <location>
        <begin position="461"/>
        <end position="478"/>
    </location>
</feature>
<feature type="transmembrane region" description="Helical" evidence="6">
    <location>
        <begin position="194"/>
        <end position="217"/>
    </location>
</feature>
<keyword evidence="7" id="KW-0732">Signal</keyword>
<comment type="caution">
    <text evidence="11">The sequence shown here is derived from an EMBL/GenBank/DDBJ whole genome shotgun (WGS) entry which is preliminary data.</text>
</comment>
<evidence type="ECO:0000313" key="11">
    <source>
        <dbReference type="EMBL" id="PHJ39911.1"/>
    </source>
</evidence>
<evidence type="ECO:0000256" key="7">
    <source>
        <dbReference type="SAM" id="SignalP"/>
    </source>
</evidence>
<evidence type="ECO:0000259" key="10">
    <source>
        <dbReference type="Pfam" id="PF13567"/>
    </source>
</evidence>
<sequence>MNAWALFCVCVALGMVLTSMKLAAVESPMLAFKGKSVRLVGTVIDRPDVRPEAVFYKLELRTIAHNHEMKPTTGVLRVKIKGQGRVYHYGDLLEMTGLLGVPDPPGNPGAFDYRAWLNRQGIAATLTVQDAREVRYLGGGGNPVLRTAYGLRSALERIFDQTMTKTNAAVVKGILFGTRGEIPQEVQLAFNETGLVHILSVSGYHVGLVTVILLALLRFMRIPTRFTAWVAIPALIFYAIMTGLGPAVFRSTIMAVLLLLAHHLGRQQDWPTTLAAAAGMILVVNPLDLYDIGFQLSFAATWGLLYLTPVMTQLFPRLPRTFSLLIAVPLAAQLATLPLVVLYFNLVSLVSVLANLLTAYLVALIMLFSGISLPVGVIFLPLAGFINASTGLLTDLFLWLVQFCSALPGAARYIPAPPLWLVFLYYLLLVGVFELLRRPRWQDKLKHILGDAVVKGRSHRIGLGCLVFLLLTVAWLAWPINNRLELHFIDVGQGDSTLIVTPNQGTVLVDAGGWRDELLTGRGAGNQVVVPYLHRLGINHLDVLIITHPHADHAGGARAVIKSMPVDMVVVSPYGLQEEDQVDEGYEVLLNEIRQQGILLRAARSGDRLKIDSLVAMKFLSPAETYSGTRSDANNNSLVLLLNYQAERRCSPETLRQRQRRTCSKGIKSPEQKFLKYLTTAAGIFIPTSSSG</sequence>
<dbReference type="InterPro" id="IPR004797">
    <property type="entry name" value="Competence_ComEC/Rec2"/>
</dbReference>
<evidence type="ECO:0000256" key="4">
    <source>
        <dbReference type="ARBA" id="ARBA00022989"/>
    </source>
</evidence>
<feature type="transmembrane region" description="Helical" evidence="6">
    <location>
        <begin position="356"/>
        <end position="380"/>
    </location>
</feature>
<keyword evidence="3 6" id="KW-0812">Transmembrane</keyword>
<dbReference type="InterPro" id="IPR036866">
    <property type="entry name" value="RibonucZ/Hydroxyglut_hydro"/>
</dbReference>
<feature type="transmembrane region" description="Helical" evidence="6">
    <location>
        <begin position="417"/>
        <end position="436"/>
    </location>
</feature>
<evidence type="ECO:0000256" key="3">
    <source>
        <dbReference type="ARBA" id="ARBA00022692"/>
    </source>
</evidence>
<evidence type="ECO:0000313" key="12">
    <source>
        <dbReference type="Proteomes" id="UP000222564"/>
    </source>
</evidence>
<dbReference type="NCBIfam" id="TIGR00361">
    <property type="entry name" value="ComEC_Rec2"/>
    <property type="match status" value="1"/>
</dbReference>
<keyword evidence="5 6" id="KW-0472">Membrane</keyword>